<dbReference type="EMBL" id="QGNW01000023">
    <property type="protein sequence ID" value="RVX13736.1"/>
    <property type="molecule type" value="Genomic_DNA"/>
</dbReference>
<accession>A0A438JXP8</accession>
<protein>
    <submittedName>
        <fullName evidence="2">Uncharacterized protein</fullName>
    </submittedName>
</protein>
<dbReference type="InterPro" id="IPR045009">
    <property type="entry name" value="CASPL-5"/>
</dbReference>
<name>A0A438JXP8_VITVI</name>
<dbReference type="PANTHER" id="PTHR32021">
    <property type="entry name" value="CASP-LIKE PROTEIN 5B3"/>
    <property type="match status" value="1"/>
</dbReference>
<proteinExistence type="predicted"/>
<organism evidence="2 3">
    <name type="scientific">Vitis vinifera</name>
    <name type="common">Grape</name>
    <dbReference type="NCBI Taxonomy" id="29760"/>
    <lineage>
        <taxon>Eukaryota</taxon>
        <taxon>Viridiplantae</taxon>
        <taxon>Streptophyta</taxon>
        <taxon>Embryophyta</taxon>
        <taxon>Tracheophyta</taxon>
        <taxon>Spermatophyta</taxon>
        <taxon>Magnoliopsida</taxon>
        <taxon>eudicotyledons</taxon>
        <taxon>Gunneridae</taxon>
        <taxon>Pentapetalae</taxon>
        <taxon>rosids</taxon>
        <taxon>Vitales</taxon>
        <taxon>Vitaceae</taxon>
        <taxon>Viteae</taxon>
        <taxon>Vitis</taxon>
    </lineage>
</organism>
<comment type="subunit">
    <text evidence="1">Homodimer and heterodimers.</text>
</comment>
<reference evidence="2 3" key="1">
    <citation type="journal article" date="2018" name="PLoS Genet.">
        <title>Population sequencing reveals clonal diversity and ancestral inbreeding in the grapevine cultivar Chardonnay.</title>
        <authorList>
            <person name="Roach M.J."/>
            <person name="Johnson D.L."/>
            <person name="Bohlmann J."/>
            <person name="van Vuuren H.J."/>
            <person name="Jones S.J."/>
            <person name="Pretorius I.S."/>
            <person name="Schmidt S.A."/>
            <person name="Borneman A.R."/>
        </authorList>
    </citation>
    <scope>NUCLEOTIDE SEQUENCE [LARGE SCALE GENOMIC DNA]</scope>
    <source>
        <strain evidence="3">cv. Chardonnay</strain>
        <tissue evidence="2">Leaf</tissue>
    </source>
</reference>
<dbReference type="Proteomes" id="UP000288805">
    <property type="component" value="Unassembled WGS sequence"/>
</dbReference>
<evidence type="ECO:0000313" key="2">
    <source>
        <dbReference type="EMBL" id="RVX13736.1"/>
    </source>
</evidence>
<comment type="caution">
    <text evidence="2">The sequence shown here is derived from an EMBL/GenBank/DDBJ whole genome shotgun (WGS) entry which is preliminary data.</text>
</comment>
<dbReference type="AlphaFoldDB" id="A0A438JXP8"/>
<evidence type="ECO:0000313" key="3">
    <source>
        <dbReference type="Proteomes" id="UP000288805"/>
    </source>
</evidence>
<evidence type="ECO:0000256" key="1">
    <source>
        <dbReference type="ARBA" id="ARBA00011489"/>
    </source>
</evidence>
<sequence>MKVLFGSPGRLSGLVLRMGQCSFAASSIGIMLSASGYSASTAFWKLGPSKFKFDTYCSDYDYSIGEGLVPRPQVDHF</sequence>
<dbReference type="PANTHER" id="PTHR32021:SF50">
    <property type="entry name" value="CASP-LIKE PROTEIN"/>
    <property type="match status" value="1"/>
</dbReference>
<gene>
    <name evidence="2" type="ORF">CK203_010106</name>
</gene>